<dbReference type="AlphaFoldDB" id="A0AAN0KBF5"/>
<evidence type="ECO:0000313" key="1">
    <source>
        <dbReference type="EMBL" id="BES85385.1"/>
    </source>
</evidence>
<dbReference type="KEGG" id="parl:PEC302110_24820"/>
<gene>
    <name evidence="1" type="ORF">PEC302110_24820</name>
</gene>
<reference evidence="2" key="1">
    <citation type="journal article" date="2024" name="Int. J. Syst. Evol. Microbiol.">
        <title>Pectobacterium araliae sp. nov., a pathogen causing bacterial soft rot of Japanese angelica tree in Japan.</title>
        <authorList>
            <person name="Sawada H."/>
            <person name="Someya N."/>
            <person name="Morohoshi T."/>
            <person name="Ono M."/>
            <person name="Satou M."/>
        </authorList>
    </citation>
    <scope>NUCLEOTIDE SEQUENCE [LARGE SCALE GENOMIC DNA]</scope>
    <source>
        <strain evidence="2">MAFF 302110</strain>
    </source>
</reference>
<name>A0AAN0KBF5_9GAMM</name>
<accession>A0AAN0KBF5</accession>
<dbReference type="Proteomes" id="UP001377830">
    <property type="component" value="Chromosome"/>
</dbReference>
<evidence type="ECO:0000313" key="2">
    <source>
        <dbReference type="Proteomes" id="UP001377830"/>
    </source>
</evidence>
<dbReference type="EMBL" id="AP028908">
    <property type="protein sequence ID" value="BES85385.1"/>
    <property type="molecule type" value="Genomic_DNA"/>
</dbReference>
<proteinExistence type="predicted"/>
<protein>
    <submittedName>
        <fullName evidence="1">Uncharacterized protein</fullName>
    </submittedName>
</protein>
<keyword evidence="2" id="KW-1185">Reference proteome</keyword>
<organism evidence="1 2">
    <name type="scientific">Pectobacterium araliae</name>
    <dbReference type="NCBI Taxonomy" id="3073862"/>
    <lineage>
        <taxon>Bacteria</taxon>
        <taxon>Pseudomonadati</taxon>
        <taxon>Pseudomonadota</taxon>
        <taxon>Gammaproteobacteria</taxon>
        <taxon>Enterobacterales</taxon>
        <taxon>Pectobacteriaceae</taxon>
        <taxon>Pectobacterium</taxon>
    </lineage>
</organism>
<sequence length="80" mass="9212">MASGKKGLRRFTSLLCANPFFCMKILIQPVESFPEDERQNFFDLWLFGLDHGVGQRSALIYPPVCNMLINLIRAKQKHTI</sequence>